<feature type="transmembrane region" description="Helical" evidence="1">
    <location>
        <begin position="158"/>
        <end position="178"/>
    </location>
</feature>
<evidence type="ECO:0000256" key="1">
    <source>
        <dbReference type="SAM" id="Phobius"/>
    </source>
</evidence>
<evidence type="ECO:0000313" key="2">
    <source>
        <dbReference type="EMBL" id="MTD54588.1"/>
    </source>
</evidence>
<feature type="transmembrane region" description="Helical" evidence="1">
    <location>
        <begin position="30"/>
        <end position="47"/>
    </location>
</feature>
<dbReference type="AlphaFoldDB" id="A0A6N7YRP5"/>
<keyword evidence="1" id="KW-0472">Membrane</keyword>
<dbReference type="RefSeq" id="WP_154756806.1">
    <property type="nucleotide sequence ID" value="NZ_WMBA01000013.1"/>
</dbReference>
<feature type="transmembrane region" description="Helical" evidence="1">
    <location>
        <begin position="97"/>
        <end position="116"/>
    </location>
</feature>
<keyword evidence="3" id="KW-1185">Reference proteome</keyword>
<accession>A0A6N7YRP5</accession>
<gene>
    <name evidence="2" type="ORF">GKO32_11445</name>
</gene>
<comment type="caution">
    <text evidence="2">The sequence shown here is derived from an EMBL/GenBank/DDBJ whole genome shotgun (WGS) entry which is preliminary data.</text>
</comment>
<dbReference type="OrthoDB" id="3253635at2"/>
<keyword evidence="1" id="KW-0812">Transmembrane</keyword>
<protein>
    <submittedName>
        <fullName evidence="2">DoxX family membrane protein</fullName>
    </submittedName>
</protein>
<feature type="transmembrane region" description="Helical" evidence="1">
    <location>
        <begin position="121"/>
        <end position="138"/>
    </location>
</feature>
<name>A0A6N7YRP5_9PSEU</name>
<keyword evidence="1" id="KW-1133">Transmembrane helix</keyword>
<reference evidence="2 3" key="1">
    <citation type="submission" date="2019-11" db="EMBL/GenBank/DDBJ databases">
        <title>Draft genome of Amycolatopsis RM579.</title>
        <authorList>
            <person name="Duangmal K."/>
            <person name="Mingma R."/>
        </authorList>
    </citation>
    <scope>NUCLEOTIDE SEQUENCE [LARGE SCALE GENOMIC DNA]</scope>
    <source>
        <strain evidence="2 3">RM579</strain>
    </source>
</reference>
<organism evidence="2 3">
    <name type="scientific">Amycolatopsis pithecellobii</name>
    <dbReference type="NCBI Taxonomy" id="664692"/>
    <lineage>
        <taxon>Bacteria</taxon>
        <taxon>Bacillati</taxon>
        <taxon>Actinomycetota</taxon>
        <taxon>Actinomycetes</taxon>
        <taxon>Pseudonocardiales</taxon>
        <taxon>Pseudonocardiaceae</taxon>
        <taxon>Amycolatopsis</taxon>
    </lineage>
</organism>
<proteinExistence type="predicted"/>
<evidence type="ECO:0000313" key="3">
    <source>
        <dbReference type="Proteomes" id="UP000440096"/>
    </source>
</evidence>
<dbReference type="Proteomes" id="UP000440096">
    <property type="component" value="Unassembled WGS sequence"/>
</dbReference>
<sequence length="193" mass="20854">MSIRQEPRLATPAQIPVAHGAHMTTSGARAVAILRIATAFLFLWAFLDKTFGLGYSTTSQAAWINGGSPTQGFLSTVHAGPMAATLRSWAGAPWADWLFMIGLVAIGLAVLLGVVLRISAVAGTLMMALMWIAEWPLAKANDAGQATHSTNPIVDYHFMYALVLIVLAFVFAGDTWGLGRQWARLVRHNPWLL</sequence>
<dbReference type="EMBL" id="WMBA01000013">
    <property type="protein sequence ID" value="MTD54588.1"/>
    <property type="molecule type" value="Genomic_DNA"/>
</dbReference>